<feature type="transmembrane region" description="Helical" evidence="8">
    <location>
        <begin position="271"/>
        <end position="289"/>
    </location>
</feature>
<feature type="transmembrane region" description="Helical" evidence="8">
    <location>
        <begin position="157"/>
        <end position="180"/>
    </location>
</feature>
<dbReference type="Proteomes" id="UP000279422">
    <property type="component" value="Unassembled WGS sequence"/>
</dbReference>
<keyword evidence="6 8" id="KW-0472">Membrane</keyword>
<evidence type="ECO:0000256" key="8">
    <source>
        <dbReference type="SAM" id="Phobius"/>
    </source>
</evidence>
<accession>A0A497E2Y3</accession>
<dbReference type="InterPro" id="IPR050586">
    <property type="entry name" value="CPA3_Na-H_Antiporter_D"/>
</dbReference>
<evidence type="ECO:0000256" key="6">
    <source>
        <dbReference type="ARBA" id="ARBA00023136"/>
    </source>
</evidence>
<proteinExistence type="inferred from homology"/>
<dbReference type="GO" id="GO:0042773">
    <property type="term" value="P:ATP synthesis coupled electron transport"/>
    <property type="evidence" value="ECO:0007669"/>
    <property type="project" value="InterPro"/>
</dbReference>
<feature type="transmembrane region" description="Helical" evidence="8">
    <location>
        <begin position="238"/>
        <end position="259"/>
    </location>
</feature>
<dbReference type="InterPro" id="IPR001750">
    <property type="entry name" value="ND/Mrp_TM"/>
</dbReference>
<feature type="transmembrane region" description="Helical" evidence="8">
    <location>
        <begin position="365"/>
        <end position="383"/>
    </location>
</feature>
<dbReference type="GO" id="GO:0008137">
    <property type="term" value="F:NADH dehydrogenase (ubiquinone) activity"/>
    <property type="evidence" value="ECO:0007669"/>
    <property type="project" value="InterPro"/>
</dbReference>
<evidence type="ECO:0000256" key="5">
    <source>
        <dbReference type="ARBA" id="ARBA00022989"/>
    </source>
</evidence>
<keyword evidence="3" id="KW-1003">Cell membrane</keyword>
<evidence type="ECO:0000256" key="4">
    <source>
        <dbReference type="ARBA" id="ARBA00022692"/>
    </source>
</evidence>
<feature type="transmembrane region" description="Helical" evidence="8">
    <location>
        <begin position="6"/>
        <end position="27"/>
    </location>
</feature>
<comment type="caution">
    <text evidence="10">The sequence shown here is derived from an EMBL/GenBank/DDBJ whole genome shotgun (WGS) entry which is preliminary data.</text>
</comment>
<reference evidence="10 11" key="1">
    <citation type="submission" date="2018-06" db="EMBL/GenBank/DDBJ databases">
        <title>Extensive metabolic versatility and redundancy in microbially diverse, dynamic hydrothermal sediments.</title>
        <authorList>
            <person name="Dombrowski N."/>
            <person name="Teske A."/>
            <person name="Baker B.J."/>
        </authorList>
    </citation>
    <scope>NUCLEOTIDE SEQUENCE [LARGE SCALE GENOMIC DNA]</scope>
    <source>
        <strain evidence="10">B47_G16</strain>
    </source>
</reference>
<feature type="transmembrane region" description="Helical" evidence="8">
    <location>
        <begin position="34"/>
        <end position="54"/>
    </location>
</feature>
<sequence>MSNFPILIVALPLCFAFFISLLSLTKLNRFCGHLALLSVGVSFVLTLCLGPRILAGEKIAYSLGNWPAPLGINLLVDGLSYLLSLIFGLLVLLSVIYSLEDHKGKYFSLVLILYAGMNGVVFTRDLFNLYVFWEILSISAYILVVSPQPASLRASLLYLFLGSLATALFLLGVGIIYALAGTFDMDALAREIPVIWRTQPLAILLVGALFLVSLGIKSGLFPMYVWVPEAHSLAPTPISVLLSGAVLKIGIYIFIRLFLTLFRTEVSLEGLILYWGLISMVFGGCLALVQEDLKRMLAYSSINQVGLILIGIGLGTKLGMEGSLYHLFNHALIKGSLFFSAGMIIESTGKRRIRELKGNGIVPFFPRFSFLMGALAIIGVPPLNGFISKWLICRAAVERGNLIVAALILIFGIVAAVYYLKVVQNLFSVAKMCQTEKRQSSSIPWIKYTCLGTLLGGSLVFGLLPSQGLYLIREAVALIFP</sequence>
<feature type="transmembrane region" description="Helical" evidence="8">
    <location>
        <begin position="106"/>
        <end position="123"/>
    </location>
</feature>
<dbReference type="AlphaFoldDB" id="A0A497E2Y3"/>
<keyword evidence="5 8" id="KW-1133">Transmembrane helix</keyword>
<evidence type="ECO:0000256" key="3">
    <source>
        <dbReference type="ARBA" id="ARBA00022475"/>
    </source>
</evidence>
<dbReference type="PANTHER" id="PTHR42703:SF1">
    <property type="entry name" value="NA(+)_H(+) ANTIPORTER SUBUNIT D1"/>
    <property type="match status" value="1"/>
</dbReference>
<feature type="transmembrane region" description="Helical" evidence="8">
    <location>
        <begin position="445"/>
        <end position="464"/>
    </location>
</feature>
<feature type="transmembrane region" description="Helical" evidence="8">
    <location>
        <begin position="200"/>
        <end position="226"/>
    </location>
</feature>
<dbReference type="InterPro" id="IPR003918">
    <property type="entry name" value="NADH_UbQ_OxRdtase"/>
</dbReference>
<evidence type="ECO:0000259" key="9">
    <source>
        <dbReference type="Pfam" id="PF00361"/>
    </source>
</evidence>
<name>A0A497E2Y3_UNCAE</name>
<evidence type="ECO:0000256" key="7">
    <source>
        <dbReference type="RuleBase" id="RU000320"/>
    </source>
</evidence>
<keyword evidence="4 7" id="KW-0812">Transmembrane</keyword>
<evidence type="ECO:0000256" key="1">
    <source>
        <dbReference type="ARBA" id="ARBA00004651"/>
    </source>
</evidence>
<dbReference type="PANTHER" id="PTHR42703">
    <property type="entry name" value="NADH DEHYDROGENASE"/>
    <property type="match status" value="1"/>
</dbReference>
<feature type="transmembrane region" description="Helical" evidence="8">
    <location>
        <begin position="403"/>
        <end position="424"/>
    </location>
</feature>
<feature type="transmembrane region" description="Helical" evidence="8">
    <location>
        <begin position="74"/>
        <end position="99"/>
    </location>
</feature>
<dbReference type="EMBL" id="QMPZ01000128">
    <property type="protein sequence ID" value="RLE07955.1"/>
    <property type="molecule type" value="Genomic_DNA"/>
</dbReference>
<feature type="domain" description="NADH:quinone oxidoreductase/Mrp antiporter transmembrane" evidence="9">
    <location>
        <begin position="124"/>
        <end position="407"/>
    </location>
</feature>
<evidence type="ECO:0000313" key="11">
    <source>
        <dbReference type="Proteomes" id="UP000279422"/>
    </source>
</evidence>
<evidence type="ECO:0000313" key="10">
    <source>
        <dbReference type="EMBL" id="RLE07955.1"/>
    </source>
</evidence>
<comment type="similarity">
    <text evidence="2">Belongs to the CPA3 antiporters (TC 2.A.63) subunit D family.</text>
</comment>
<dbReference type="PRINTS" id="PR01437">
    <property type="entry name" value="NUOXDRDTASE4"/>
</dbReference>
<dbReference type="GO" id="GO:0005886">
    <property type="term" value="C:plasma membrane"/>
    <property type="evidence" value="ECO:0007669"/>
    <property type="project" value="UniProtKB-SubCell"/>
</dbReference>
<protein>
    <submittedName>
        <fullName evidence="10">Proton-conducting membrane transporter</fullName>
    </submittedName>
</protein>
<comment type="subcellular location">
    <subcellularLocation>
        <location evidence="1">Cell membrane</location>
        <topology evidence="1">Multi-pass membrane protein</topology>
    </subcellularLocation>
    <subcellularLocation>
        <location evidence="7">Membrane</location>
        <topology evidence="7">Multi-pass membrane protein</topology>
    </subcellularLocation>
</comment>
<dbReference type="Pfam" id="PF00361">
    <property type="entry name" value="Proton_antipo_M"/>
    <property type="match status" value="1"/>
</dbReference>
<evidence type="ECO:0000256" key="2">
    <source>
        <dbReference type="ARBA" id="ARBA00005346"/>
    </source>
</evidence>
<gene>
    <name evidence="10" type="ORF">DRJ00_07155</name>
</gene>
<organism evidence="10 11">
    <name type="scientific">Aerophobetes bacterium</name>
    <dbReference type="NCBI Taxonomy" id="2030807"/>
    <lineage>
        <taxon>Bacteria</taxon>
        <taxon>Candidatus Aerophobota</taxon>
    </lineage>
</organism>